<dbReference type="AlphaFoldDB" id="A0AAD9KEY7"/>
<organism evidence="3 4">
    <name type="scientific">Paralvinella palmiformis</name>
    <dbReference type="NCBI Taxonomy" id="53620"/>
    <lineage>
        <taxon>Eukaryota</taxon>
        <taxon>Metazoa</taxon>
        <taxon>Spiralia</taxon>
        <taxon>Lophotrochozoa</taxon>
        <taxon>Annelida</taxon>
        <taxon>Polychaeta</taxon>
        <taxon>Sedentaria</taxon>
        <taxon>Canalipalpata</taxon>
        <taxon>Terebellida</taxon>
        <taxon>Terebelliformia</taxon>
        <taxon>Alvinellidae</taxon>
        <taxon>Paralvinella</taxon>
    </lineage>
</organism>
<dbReference type="InterPro" id="IPR036179">
    <property type="entry name" value="Ig-like_dom_sf"/>
</dbReference>
<dbReference type="FunFam" id="2.60.40.10:FF:000026">
    <property type="entry name" value="roundabout homolog 2 isoform X1"/>
    <property type="match status" value="1"/>
</dbReference>
<sequence length="204" mass="23024">MGMARRPALSTHYVVPFDSCPMCQYRIHSSYQHEMSVVCQYALCISIPSMRVQQITNPRIVEHPEDQYVAKNEPATLNCKAEGDPPPVITWYRNGKPVITADENPQSHRMLLPSGQLFFLRIIHNKNSKPDVGTYYCNATNPETKLWADGGSDAAPPPDNNISMDIPSYTPHLRTHKPNADIGEVFNEQWLPPLLDNNSTSVHR</sequence>
<dbReference type="PROSITE" id="PS50835">
    <property type="entry name" value="IG_LIKE"/>
    <property type="match status" value="1"/>
</dbReference>
<evidence type="ECO:0000259" key="2">
    <source>
        <dbReference type="PROSITE" id="PS50835"/>
    </source>
</evidence>
<dbReference type="EMBL" id="JAODUP010000005">
    <property type="protein sequence ID" value="KAK2169986.1"/>
    <property type="molecule type" value="Genomic_DNA"/>
</dbReference>
<dbReference type="GO" id="GO:0098632">
    <property type="term" value="F:cell-cell adhesion mediator activity"/>
    <property type="evidence" value="ECO:0007669"/>
    <property type="project" value="TreeGrafter"/>
</dbReference>
<gene>
    <name evidence="3" type="ORF">LSH36_5g08023</name>
</gene>
<dbReference type="PANTHER" id="PTHR10075:SF37">
    <property type="entry name" value="ROUNDABOUT HOMOLOG 3"/>
    <property type="match status" value="1"/>
</dbReference>
<name>A0AAD9KEY7_9ANNE</name>
<keyword evidence="1" id="KW-0393">Immunoglobulin domain</keyword>
<evidence type="ECO:0000313" key="3">
    <source>
        <dbReference type="EMBL" id="KAK2169986.1"/>
    </source>
</evidence>
<dbReference type="GO" id="GO:0007156">
    <property type="term" value="P:homophilic cell adhesion via plasma membrane adhesion molecules"/>
    <property type="evidence" value="ECO:0007669"/>
    <property type="project" value="TreeGrafter"/>
</dbReference>
<dbReference type="InterPro" id="IPR007110">
    <property type="entry name" value="Ig-like_dom"/>
</dbReference>
<dbReference type="Pfam" id="PF13927">
    <property type="entry name" value="Ig_3"/>
    <property type="match status" value="1"/>
</dbReference>
<comment type="caution">
    <text evidence="3">The sequence shown here is derived from an EMBL/GenBank/DDBJ whole genome shotgun (WGS) entry which is preliminary data.</text>
</comment>
<dbReference type="GO" id="GO:0005886">
    <property type="term" value="C:plasma membrane"/>
    <property type="evidence" value="ECO:0007669"/>
    <property type="project" value="TreeGrafter"/>
</dbReference>
<protein>
    <recommendedName>
        <fullName evidence="2">Ig-like domain-containing protein</fullName>
    </recommendedName>
</protein>
<proteinExistence type="predicted"/>
<reference evidence="3" key="1">
    <citation type="journal article" date="2023" name="Mol. Biol. Evol.">
        <title>Third-Generation Sequencing Reveals the Adaptive Role of the Epigenome in Three Deep-Sea Polychaetes.</title>
        <authorList>
            <person name="Perez M."/>
            <person name="Aroh O."/>
            <person name="Sun Y."/>
            <person name="Lan Y."/>
            <person name="Juniper S.K."/>
            <person name="Young C.R."/>
            <person name="Angers B."/>
            <person name="Qian P.Y."/>
        </authorList>
    </citation>
    <scope>NUCLEOTIDE SEQUENCE</scope>
    <source>
        <strain evidence="3">P08H-3</strain>
    </source>
</reference>
<dbReference type="InterPro" id="IPR003598">
    <property type="entry name" value="Ig_sub2"/>
</dbReference>
<accession>A0AAD9KEY7</accession>
<feature type="domain" description="Ig-like" evidence="2">
    <location>
        <begin position="58"/>
        <end position="163"/>
    </location>
</feature>
<keyword evidence="4" id="KW-1185">Reference proteome</keyword>
<dbReference type="Proteomes" id="UP001208570">
    <property type="component" value="Unassembled WGS sequence"/>
</dbReference>
<dbReference type="PANTHER" id="PTHR10075">
    <property type="entry name" value="BASIGIN RELATED"/>
    <property type="match status" value="1"/>
</dbReference>
<dbReference type="GO" id="GO:0030424">
    <property type="term" value="C:axon"/>
    <property type="evidence" value="ECO:0007669"/>
    <property type="project" value="TreeGrafter"/>
</dbReference>
<evidence type="ECO:0000256" key="1">
    <source>
        <dbReference type="ARBA" id="ARBA00023319"/>
    </source>
</evidence>
<dbReference type="InterPro" id="IPR013783">
    <property type="entry name" value="Ig-like_fold"/>
</dbReference>
<evidence type="ECO:0000313" key="4">
    <source>
        <dbReference type="Proteomes" id="UP001208570"/>
    </source>
</evidence>
<dbReference type="SMART" id="SM00408">
    <property type="entry name" value="IGc2"/>
    <property type="match status" value="1"/>
</dbReference>
<dbReference type="GO" id="GO:0007411">
    <property type="term" value="P:axon guidance"/>
    <property type="evidence" value="ECO:0007669"/>
    <property type="project" value="TreeGrafter"/>
</dbReference>
<dbReference type="SUPFAM" id="SSF48726">
    <property type="entry name" value="Immunoglobulin"/>
    <property type="match status" value="1"/>
</dbReference>
<dbReference type="Gene3D" id="2.60.40.10">
    <property type="entry name" value="Immunoglobulins"/>
    <property type="match status" value="1"/>
</dbReference>
<dbReference type="GO" id="GO:0070593">
    <property type="term" value="P:dendrite self-avoidance"/>
    <property type="evidence" value="ECO:0007669"/>
    <property type="project" value="TreeGrafter"/>
</dbReference>